<dbReference type="GO" id="GO:0019303">
    <property type="term" value="P:D-ribose catabolic process"/>
    <property type="evidence" value="ECO:0007669"/>
    <property type="project" value="UniProtKB-UniRule"/>
</dbReference>
<comment type="cofactor">
    <cofactor evidence="9">
        <name>Mg(2+)</name>
        <dbReference type="ChEBI" id="CHEBI:18420"/>
    </cofactor>
    <text evidence="9">Requires a divalent cation, most likely magnesium in vivo, as an electrophilic catalyst to aid phosphoryl group transfer. It is the chelate of the metal and the nucleotide that is the actual substrate.</text>
</comment>
<dbReference type="AlphaFoldDB" id="A0A4Q2UCH0"/>
<keyword evidence="4 9" id="KW-0418">Kinase</keyword>
<dbReference type="SUPFAM" id="SSF53613">
    <property type="entry name" value="Ribokinase-like"/>
    <property type="match status" value="1"/>
</dbReference>
<dbReference type="OrthoDB" id="9775849at2"/>
<comment type="similarity">
    <text evidence="9">Belongs to the carbohydrate kinase PfkB family. Ribokinase subfamily.</text>
</comment>
<dbReference type="InterPro" id="IPR002139">
    <property type="entry name" value="Ribo/fructo_kinase"/>
</dbReference>
<keyword evidence="12" id="KW-1185">Reference proteome</keyword>
<evidence type="ECO:0000256" key="4">
    <source>
        <dbReference type="ARBA" id="ARBA00022777"/>
    </source>
</evidence>
<accession>A0A4Q2UCH0</accession>
<dbReference type="Pfam" id="PF00294">
    <property type="entry name" value="PfkB"/>
    <property type="match status" value="1"/>
</dbReference>
<feature type="binding site" evidence="9">
    <location>
        <begin position="9"/>
        <end position="11"/>
    </location>
    <ligand>
        <name>substrate</name>
    </ligand>
</feature>
<keyword evidence="6 9" id="KW-0460">Magnesium</keyword>
<evidence type="ECO:0000256" key="6">
    <source>
        <dbReference type="ARBA" id="ARBA00022842"/>
    </source>
</evidence>
<evidence type="ECO:0000256" key="7">
    <source>
        <dbReference type="ARBA" id="ARBA00022958"/>
    </source>
</evidence>
<keyword evidence="2 9" id="KW-0479">Metal-binding</keyword>
<evidence type="ECO:0000256" key="9">
    <source>
        <dbReference type="HAMAP-Rule" id="MF_01987"/>
    </source>
</evidence>
<evidence type="ECO:0000256" key="8">
    <source>
        <dbReference type="ARBA" id="ARBA00023277"/>
    </source>
</evidence>
<evidence type="ECO:0000313" key="12">
    <source>
        <dbReference type="Proteomes" id="UP000290759"/>
    </source>
</evidence>
<feature type="binding site" evidence="9">
    <location>
        <position position="134"/>
    </location>
    <ligand>
        <name>substrate</name>
    </ligand>
</feature>
<dbReference type="CDD" id="cd01174">
    <property type="entry name" value="ribokinase"/>
    <property type="match status" value="1"/>
</dbReference>
<dbReference type="EMBL" id="QYBB01000006">
    <property type="protein sequence ID" value="RYC32545.1"/>
    <property type="molecule type" value="Genomic_DNA"/>
</dbReference>
<comment type="activity regulation">
    <text evidence="9">Activated by a monovalent cation that binds near, but not in, the active site. The most likely occupant of the site in vivo is potassium. Ion binding induces a conformational change that may alter substrate affinity.</text>
</comment>
<keyword evidence="3 9" id="KW-0547">Nucleotide-binding</keyword>
<feature type="binding site" evidence="9">
    <location>
        <begin position="245"/>
        <end position="246"/>
    </location>
    <ligand>
        <name>ATP</name>
        <dbReference type="ChEBI" id="CHEBI:30616"/>
    </ligand>
</feature>
<gene>
    <name evidence="9" type="primary">rbsK</name>
    <name evidence="11" type="ORF">D3273_07320</name>
</gene>
<organism evidence="11 12">
    <name type="scientific">Lichenibacterium minor</name>
    <dbReference type="NCBI Taxonomy" id="2316528"/>
    <lineage>
        <taxon>Bacteria</taxon>
        <taxon>Pseudomonadati</taxon>
        <taxon>Pseudomonadota</taxon>
        <taxon>Alphaproteobacteria</taxon>
        <taxon>Hyphomicrobiales</taxon>
        <taxon>Lichenihabitantaceae</taxon>
        <taxon>Lichenibacterium</taxon>
    </lineage>
</organism>
<protein>
    <recommendedName>
        <fullName evidence="9">Ribokinase</fullName>
        <shortName evidence="9">RK</shortName>
        <ecNumber evidence="9">2.7.1.15</ecNumber>
    </recommendedName>
</protein>
<comment type="caution">
    <text evidence="11">The sequence shown here is derived from an EMBL/GenBank/DDBJ whole genome shotgun (WGS) entry which is preliminary data.</text>
</comment>
<evidence type="ECO:0000256" key="5">
    <source>
        <dbReference type="ARBA" id="ARBA00022840"/>
    </source>
</evidence>
<name>A0A4Q2UCH0_9HYPH</name>
<comment type="subcellular location">
    <subcellularLocation>
        <location evidence="9">Cytoplasm</location>
    </subcellularLocation>
</comment>
<feature type="binding site" evidence="9">
    <location>
        <position position="279"/>
    </location>
    <ligand>
        <name>K(+)</name>
        <dbReference type="ChEBI" id="CHEBI:29103"/>
    </ligand>
</feature>
<keyword evidence="1 9" id="KW-0808">Transferase</keyword>
<keyword evidence="9" id="KW-0963">Cytoplasm</keyword>
<keyword evidence="5 9" id="KW-0067">ATP-binding</keyword>
<dbReference type="PRINTS" id="PR00990">
    <property type="entry name" value="RIBOKINASE"/>
</dbReference>
<dbReference type="PANTHER" id="PTHR10584">
    <property type="entry name" value="SUGAR KINASE"/>
    <property type="match status" value="1"/>
</dbReference>
<evidence type="ECO:0000313" key="11">
    <source>
        <dbReference type="EMBL" id="RYC32545.1"/>
    </source>
</evidence>
<evidence type="ECO:0000256" key="1">
    <source>
        <dbReference type="ARBA" id="ARBA00022679"/>
    </source>
</evidence>
<sequence length="300" mass="29393">MIAVFGSVNIDLVTPVERIAAPGETVMGGSYAVIPGGKGANQALAARRAGAEVAMVGAVGRDGFAEPALALLREAGVDLAAVATVDAPTGAAFIAVDARGANAITVAAGANAEARAAQLEAARPSGGLLLLQREVPDAEGEAAARLARASGMRTVLNLAPSGRVTDAFLGLVDVMVVNEHEAADLAGALGLPDDHAGLAAHLGARFGIGATVVTLGAEGAVGWVDGAAHRAPCPKVEARDTTAAGDSFVGFFAAALDAGLPFAEAMRRGTAAGSLACTVPGAQPSIPTAAAVDALPGRSG</sequence>
<dbReference type="Proteomes" id="UP000290759">
    <property type="component" value="Unassembled WGS sequence"/>
</dbReference>
<feature type="binding site" evidence="9">
    <location>
        <position position="242"/>
    </location>
    <ligand>
        <name>K(+)</name>
        <dbReference type="ChEBI" id="CHEBI:29103"/>
    </ligand>
</feature>
<proteinExistence type="inferred from homology"/>
<dbReference type="EC" id="2.7.1.15" evidence="9"/>
<dbReference type="RefSeq" id="WP_129225023.1">
    <property type="nucleotide sequence ID" value="NZ_QYBB01000006.1"/>
</dbReference>
<feature type="binding site" evidence="9">
    <location>
        <position position="246"/>
    </location>
    <ligand>
        <name>substrate</name>
    </ligand>
</feature>
<comment type="catalytic activity">
    <reaction evidence="9">
        <text>D-ribose + ATP = D-ribose 5-phosphate + ADP + H(+)</text>
        <dbReference type="Rhea" id="RHEA:13697"/>
        <dbReference type="ChEBI" id="CHEBI:15378"/>
        <dbReference type="ChEBI" id="CHEBI:30616"/>
        <dbReference type="ChEBI" id="CHEBI:47013"/>
        <dbReference type="ChEBI" id="CHEBI:78346"/>
        <dbReference type="ChEBI" id="CHEBI:456216"/>
        <dbReference type="EC" id="2.7.1.15"/>
    </reaction>
</comment>
<dbReference type="PANTHER" id="PTHR10584:SF166">
    <property type="entry name" value="RIBOKINASE"/>
    <property type="match status" value="1"/>
</dbReference>
<feature type="binding site" evidence="9">
    <location>
        <position position="276"/>
    </location>
    <ligand>
        <name>K(+)</name>
        <dbReference type="ChEBI" id="CHEBI:29103"/>
    </ligand>
</feature>
<comment type="pathway">
    <text evidence="9">Carbohydrate metabolism; D-ribose degradation; D-ribose 5-phosphate from beta-D-ribopyranose: step 2/2.</text>
</comment>
<dbReference type="GO" id="GO:0046872">
    <property type="term" value="F:metal ion binding"/>
    <property type="evidence" value="ECO:0007669"/>
    <property type="project" value="UniProtKB-KW"/>
</dbReference>
<keyword evidence="8 9" id="KW-0119">Carbohydrate metabolism</keyword>
<feature type="binding site" evidence="9">
    <location>
        <position position="178"/>
    </location>
    <ligand>
        <name>ATP</name>
        <dbReference type="ChEBI" id="CHEBI:30616"/>
    </ligand>
</feature>
<dbReference type="InterPro" id="IPR029056">
    <property type="entry name" value="Ribokinase-like"/>
</dbReference>
<dbReference type="UniPathway" id="UPA00916">
    <property type="reaction ID" value="UER00889"/>
</dbReference>
<dbReference type="HAMAP" id="MF_01987">
    <property type="entry name" value="Ribokinase"/>
    <property type="match status" value="1"/>
</dbReference>
<feature type="binding site" evidence="9">
    <location>
        <begin position="214"/>
        <end position="219"/>
    </location>
    <ligand>
        <name>ATP</name>
        <dbReference type="ChEBI" id="CHEBI:30616"/>
    </ligand>
</feature>
<dbReference type="InterPro" id="IPR011877">
    <property type="entry name" value="Ribokinase"/>
</dbReference>
<comment type="caution">
    <text evidence="9">Lacks conserved residue(s) required for the propagation of feature annotation.</text>
</comment>
<feature type="binding site" evidence="9">
    <location>
        <position position="285"/>
    </location>
    <ligand>
        <name>K(+)</name>
        <dbReference type="ChEBI" id="CHEBI:29103"/>
    </ligand>
</feature>
<feature type="binding site" evidence="9">
    <location>
        <position position="240"/>
    </location>
    <ligand>
        <name>K(+)</name>
        <dbReference type="ChEBI" id="CHEBI:29103"/>
    </ligand>
</feature>
<comment type="function">
    <text evidence="9">Catalyzes the phosphorylation of ribose at O-5 in a reaction requiring ATP and magnesium. The resulting D-ribose-5-phosphate can then be used either for sythesis of nucleotides, histidine, and tryptophan, or as a component of the pentose phosphate pathway.</text>
</comment>
<comment type="subunit">
    <text evidence="9">Homodimer.</text>
</comment>
<reference evidence="11 12" key="2">
    <citation type="submission" date="2019-02" db="EMBL/GenBank/DDBJ databases">
        <title>'Lichenibacterium ramalinii' gen. nov. sp. nov., 'Lichenibacterium minor' gen. nov. sp. nov.</title>
        <authorList>
            <person name="Pankratov T."/>
        </authorList>
    </citation>
    <scope>NUCLEOTIDE SEQUENCE [LARGE SCALE GENOMIC DNA]</scope>
    <source>
        <strain evidence="11 12">RmlP026</strain>
    </source>
</reference>
<evidence type="ECO:0000259" key="10">
    <source>
        <dbReference type="Pfam" id="PF00294"/>
    </source>
</evidence>
<feature type="binding site" evidence="9">
    <location>
        <position position="281"/>
    </location>
    <ligand>
        <name>K(+)</name>
        <dbReference type="ChEBI" id="CHEBI:29103"/>
    </ligand>
</feature>
<dbReference type="GO" id="GO:0005829">
    <property type="term" value="C:cytosol"/>
    <property type="evidence" value="ECO:0007669"/>
    <property type="project" value="TreeGrafter"/>
</dbReference>
<dbReference type="GO" id="GO:0005524">
    <property type="term" value="F:ATP binding"/>
    <property type="evidence" value="ECO:0007669"/>
    <property type="project" value="UniProtKB-UniRule"/>
</dbReference>
<reference evidence="11 12" key="1">
    <citation type="submission" date="2018-12" db="EMBL/GenBank/DDBJ databases">
        <authorList>
            <person name="Grouzdev D.S."/>
            <person name="Krutkina M.S."/>
        </authorList>
    </citation>
    <scope>NUCLEOTIDE SEQUENCE [LARGE SCALE GENOMIC DNA]</scope>
    <source>
        <strain evidence="11 12">RmlP026</strain>
    </source>
</reference>
<feature type="domain" description="Carbohydrate kinase PfkB" evidence="10">
    <location>
        <begin position="2"/>
        <end position="288"/>
    </location>
</feature>
<evidence type="ECO:0000256" key="2">
    <source>
        <dbReference type="ARBA" id="ARBA00022723"/>
    </source>
</evidence>
<evidence type="ECO:0000256" key="3">
    <source>
        <dbReference type="ARBA" id="ARBA00022741"/>
    </source>
</evidence>
<keyword evidence="7 9" id="KW-0630">Potassium</keyword>
<dbReference type="InterPro" id="IPR011611">
    <property type="entry name" value="PfkB_dom"/>
</dbReference>
<dbReference type="GO" id="GO:0004747">
    <property type="term" value="F:ribokinase activity"/>
    <property type="evidence" value="ECO:0007669"/>
    <property type="project" value="UniProtKB-UniRule"/>
</dbReference>
<feature type="binding site" evidence="9">
    <location>
        <begin position="37"/>
        <end position="41"/>
    </location>
    <ligand>
        <name>substrate</name>
    </ligand>
</feature>
<feature type="active site" description="Proton acceptor" evidence="9">
    <location>
        <position position="246"/>
    </location>
</feature>
<dbReference type="Gene3D" id="3.40.1190.20">
    <property type="match status" value="1"/>
</dbReference>